<dbReference type="AlphaFoldDB" id="A0AAW1ML35"/>
<keyword evidence="2" id="KW-1185">Reference proteome</keyword>
<reference evidence="1 2" key="1">
    <citation type="journal article" date="2024" name="BMC Genomics">
        <title>De novo assembly and annotation of Popillia japonica's genome with initial clues to its potential as an invasive pest.</title>
        <authorList>
            <person name="Cucini C."/>
            <person name="Boschi S."/>
            <person name="Funari R."/>
            <person name="Cardaioli E."/>
            <person name="Iannotti N."/>
            <person name="Marturano G."/>
            <person name="Paoli F."/>
            <person name="Bruttini M."/>
            <person name="Carapelli A."/>
            <person name="Frati F."/>
            <person name="Nardi F."/>
        </authorList>
    </citation>
    <scope>NUCLEOTIDE SEQUENCE [LARGE SCALE GENOMIC DNA]</scope>
    <source>
        <strain evidence="1">DMR45628</strain>
    </source>
</reference>
<evidence type="ECO:0000313" key="1">
    <source>
        <dbReference type="EMBL" id="KAK9746891.1"/>
    </source>
</evidence>
<proteinExistence type="predicted"/>
<accession>A0AAW1ML35</accession>
<dbReference type="Proteomes" id="UP001458880">
    <property type="component" value="Unassembled WGS sequence"/>
</dbReference>
<evidence type="ECO:0000313" key="2">
    <source>
        <dbReference type="Proteomes" id="UP001458880"/>
    </source>
</evidence>
<organism evidence="1 2">
    <name type="scientific">Popillia japonica</name>
    <name type="common">Japanese beetle</name>
    <dbReference type="NCBI Taxonomy" id="7064"/>
    <lineage>
        <taxon>Eukaryota</taxon>
        <taxon>Metazoa</taxon>
        <taxon>Ecdysozoa</taxon>
        <taxon>Arthropoda</taxon>
        <taxon>Hexapoda</taxon>
        <taxon>Insecta</taxon>
        <taxon>Pterygota</taxon>
        <taxon>Neoptera</taxon>
        <taxon>Endopterygota</taxon>
        <taxon>Coleoptera</taxon>
        <taxon>Polyphaga</taxon>
        <taxon>Scarabaeiformia</taxon>
        <taxon>Scarabaeidae</taxon>
        <taxon>Rutelinae</taxon>
        <taxon>Popillia</taxon>
    </lineage>
</organism>
<gene>
    <name evidence="1" type="ORF">QE152_g5807</name>
</gene>
<dbReference type="EMBL" id="JASPKY010000036">
    <property type="protein sequence ID" value="KAK9746891.1"/>
    <property type="molecule type" value="Genomic_DNA"/>
</dbReference>
<sequence>MEQLQTPKVFPKRKKHLTVKRSFEDLENAGFVVLDYVMFNGGLERGQREWERLQKGVIVAQLVSKFRILLKALTSGGASMESHHQAIAHDVVIIAQFAHFVEVVVTKLCMVLFCIGQTRILFGKLMEELHTSPCNKTQTQSSLKKKRFNLNLQPAQKHPRYLTPILTTAQIKFAKNFHIAANYLQRLPPRSKFHIERVNCTSKSLRSISTTPDGDDLTPVGTEVLNRRLSREEEEQVSGENGSVFNTFLCLLKHVSFTGNVIKWNPTRTRS</sequence>
<protein>
    <submittedName>
        <fullName evidence="1">Uncharacterized protein</fullName>
    </submittedName>
</protein>
<comment type="caution">
    <text evidence="1">The sequence shown here is derived from an EMBL/GenBank/DDBJ whole genome shotgun (WGS) entry which is preliminary data.</text>
</comment>
<name>A0AAW1ML35_POPJA</name>